<dbReference type="InterPro" id="IPR028362">
    <property type="entry name" value="AlgI"/>
</dbReference>
<evidence type="ECO:0000256" key="1">
    <source>
        <dbReference type="ARBA" id="ARBA00004651"/>
    </source>
</evidence>
<keyword evidence="6 13" id="KW-0808">Transferase</keyword>
<dbReference type="AlphaFoldDB" id="A0A7G9SHR7"/>
<reference evidence="15 16" key="1">
    <citation type="submission" date="2020-08" db="EMBL/GenBank/DDBJ databases">
        <title>Genome sequence of Sphingomonas lutea KCTC 23642T.</title>
        <authorList>
            <person name="Hyun D.-W."/>
            <person name="Bae J.-W."/>
        </authorList>
    </citation>
    <scope>NUCLEOTIDE SEQUENCE [LARGE SCALE GENOMIC DNA]</scope>
    <source>
        <strain evidence="15 16">KCTC 23642</strain>
    </source>
</reference>
<dbReference type="GO" id="GO:0005886">
    <property type="term" value="C:plasma membrane"/>
    <property type="evidence" value="ECO:0007669"/>
    <property type="project" value="UniProtKB-SubCell"/>
</dbReference>
<keyword evidence="10 13" id="KW-0472">Membrane</keyword>
<accession>A0A7G9SHR7</accession>
<feature type="transmembrane region" description="Helical" evidence="14">
    <location>
        <begin position="121"/>
        <end position="140"/>
    </location>
</feature>
<feature type="transmembrane region" description="Helical" evidence="14">
    <location>
        <begin position="442"/>
        <end position="460"/>
    </location>
</feature>
<evidence type="ECO:0000256" key="3">
    <source>
        <dbReference type="ARBA" id="ARBA00010323"/>
    </source>
</evidence>
<feature type="transmembrane region" description="Helical" evidence="14">
    <location>
        <begin position="405"/>
        <end position="430"/>
    </location>
</feature>
<evidence type="ECO:0000256" key="10">
    <source>
        <dbReference type="ARBA" id="ARBA00023136"/>
    </source>
</evidence>
<sequence length="473" mass="53087">MIFNSLTFVVFFAVVLALHYAPWFSWHQKKINLLVASYLFYAAWNPPFVILLWISTVVDWWAAQWMVRSKRDSTRRAWMIISVVVNLGMLAYFKYGEFLLQNFTALAASMGIAYQPPSWDIVLPVGISFYTFATLSYTLDVYLKRAKPAQHFLDYALFVTFFPHLVAGPIMRPTELVPQFAEPRRATAHQLYFGFALIILGLFQKVVLADGFLAPVVEKVYDAREGVPMMLDAWVATLAFSGQIFCDFAGYSTTAIGVAMGLGFAMPDNFRFPYAAVGFSDFWRRWHITLSSWLRDYLYIPLGGNRHGPVRTYTALMGTMLLGGLWHGAAWTFVVWGGLHGLYLGVERWLRGKFGGWTPGPASIFALGILTYVLVNITWVFFRAKDFTVASTMLTSMAGMAANPVPMIALLPMIYAMVIVGGIVATHWAMRDKTLEIAVERTPAWLVGGLLSIMAIAVVAEQGKGSAFIYFQF</sequence>
<evidence type="ECO:0000256" key="9">
    <source>
        <dbReference type="ARBA" id="ARBA00022989"/>
    </source>
</evidence>
<dbReference type="PANTHER" id="PTHR13285">
    <property type="entry name" value="ACYLTRANSFERASE"/>
    <property type="match status" value="1"/>
</dbReference>
<comment type="similarity">
    <text evidence="3 13">Belongs to the membrane-bound acyltransferase family.</text>
</comment>
<evidence type="ECO:0000256" key="12">
    <source>
        <dbReference type="ARBA" id="ARBA00031030"/>
    </source>
</evidence>
<dbReference type="PIRSF" id="PIRSF500217">
    <property type="entry name" value="AlgI"/>
    <property type="match status" value="1"/>
</dbReference>
<protein>
    <recommendedName>
        <fullName evidence="4">Probable alginate O-acetylase AlgI</fullName>
    </recommendedName>
    <alternativeName>
        <fullName evidence="12">Alginate biosynthesis protein AlgI</fullName>
    </alternativeName>
</protein>
<feature type="transmembrane region" description="Helical" evidence="14">
    <location>
        <begin position="364"/>
        <end position="384"/>
    </location>
</feature>
<dbReference type="PANTHER" id="PTHR13285:SF23">
    <property type="entry name" value="TEICHOIC ACID D-ALANYLTRANSFERASE"/>
    <property type="match status" value="1"/>
</dbReference>
<keyword evidence="9 14" id="KW-1133">Transmembrane helix</keyword>
<evidence type="ECO:0000256" key="8">
    <source>
        <dbReference type="ARBA" id="ARBA00022841"/>
    </source>
</evidence>
<evidence type="ECO:0000256" key="7">
    <source>
        <dbReference type="ARBA" id="ARBA00022692"/>
    </source>
</evidence>
<evidence type="ECO:0000256" key="4">
    <source>
        <dbReference type="ARBA" id="ARBA00016084"/>
    </source>
</evidence>
<evidence type="ECO:0000256" key="14">
    <source>
        <dbReference type="SAM" id="Phobius"/>
    </source>
</evidence>
<comment type="pathway">
    <text evidence="2">Glycan biosynthesis; alginate biosynthesis.</text>
</comment>
<keyword evidence="11 13" id="KW-0012">Acyltransferase</keyword>
<feature type="transmembrane region" description="Helical" evidence="14">
    <location>
        <begin position="38"/>
        <end position="63"/>
    </location>
</feature>
<dbReference type="Pfam" id="PF03062">
    <property type="entry name" value="MBOAT"/>
    <property type="match status" value="1"/>
</dbReference>
<evidence type="ECO:0000256" key="2">
    <source>
        <dbReference type="ARBA" id="ARBA00005182"/>
    </source>
</evidence>
<dbReference type="Proteomes" id="UP000515971">
    <property type="component" value="Chromosome"/>
</dbReference>
<evidence type="ECO:0000313" key="15">
    <source>
        <dbReference type="EMBL" id="QNN67392.1"/>
    </source>
</evidence>
<dbReference type="InterPro" id="IPR024194">
    <property type="entry name" value="Ac/AlaTfrase_AlgI/DltB"/>
</dbReference>
<dbReference type="PIRSF" id="PIRSF016636">
    <property type="entry name" value="AlgI_DltB"/>
    <property type="match status" value="1"/>
</dbReference>
<feature type="transmembrane region" description="Helical" evidence="14">
    <location>
        <begin position="6"/>
        <end position="26"/>
    </location>
</feature>
<feature type="transmembrane region" description="Helical" evidence="14">
    <location>
        <begin position="321"/>
        <end position="344"/>
    </location>
</feature>
<evidence type="ECO:0000256" key="13">
    <source>
        <dbReference type="PIRNR" id="PIRNR016636"/>
    </source>
</evidence>
<evidence type="ECO:0000256" key="6">
    <source>
        <dbReference type="ARBA" id="ARBA00022679"/>
    </source>
</evidence>
<name>A0A7G9SHR7_9SPHN</name>
<proteinExistence type="inferred from homology"/>
<dbReference type="GO" id="GO:0042121">
    <property type="term" value="P:alginic acid biosynthetic process"/>
    <property type="evidence" value="ECO:0007669"/>
    <property type="project" value="UniProtKB-KW"/>
</dbReference>
<evidence type="ECO:0000256" key="5">
    <source>
        <dbReference type="ARBA" id="ARBA00022475"/>
    </source>
</evidence>
<organism evidence="15 16">
    <name type="scientific">Sphingomonas lutea</name>
    <dbReference type="NCBI Taxonomy" id="1045317"/>
    <lineage>
        <taxon>Bacteria</taxon>
        <taxon>Pseudomonadati</taxon>
        <taxon>Pseudomonadota</taxon>
        <taxon>Alphaproteobacteria</taxon>
        <taxon>Sphingomonadales</taxon>
        <taxon>Sphingomonadaceae</taxon>
        <taxon>Sphingomonas</taxon>
    </lineage>
</organism>
<comment type="subcellular location">
    <subcellularLocation>
        <location evidence="1">Cell membrane</location>
        <topology evidence="1">Multi-pass membrane protein</topology>
    </subcellularLocation>
</comment>
<dbReference type="RefSeq" id="WP_187537981.1">
    <property type="nucleotide sequence ID" value="NZ_BAABJT010000001.1"/>
</dbReference>
<evidence type="ECO:0000256" key="11">
    <source>
        <dbReference type="ARBA" id="ARBA00023315"/>
    </source>
</evidence>
<dbReference type="InterPro" id="IPR004299">
    <property type="entry name" value="MBOAT_fam"/>
</dbReference>
<keyword evidence="16" id="KW-1185">Reference proteome</keyword>
<dbReference type="InterPro" id="IPR051085">
    <property type="entry name" value="MB_O-acyltransferase"/>
</dbReference>
<dbReference type="GO" id="GO:0016746">
    <property type="term" value="F:acyltransferase activity"/>
    <property type="evidence" value="ECO:0007669"/>
    <property type="project" value="UniProtKB-KW"/>
</dbReference>
<dbReference type="KEGG" id="slut:H9L13_12510"/>
<evidence type="ECO:0000313" key="16">
    <source>
        <dbReference type="Proteomes" id="UP000515971"/>
    </source>
</evidence>
<keyword evidence="5 13" id="KW-1003">Cell membrane</keyword>
<gene>
    <name evidence="15" type="ORF">H9L13_12510</name>
</gene>
<keyword evidence="8" id="KW-0016">Alginate biosynthesis</keyword>
<feature type="transmembrane region" description="Helical" evidence="14">
    <location>
        <begin position="191"/>
        <end position="214"/>
    </location>
</feature>
<dbReference type="EMBL" id="CP060718">
    <property type="protein sequence ID" value="QNN67392.1"/>
    <property type="molecule type" value="Genomic_DNA"/>
</dbReference>
<keyword evidence="7 14" id="KW-0812">Transmembrane</keyword>
<feature type="transmembrane region" description="Helical" evidence="14">
    <location>
        <begin position="75"/>
        <end position="93"/>
    </location>
</feature>